<keyword evidence="5" id="KW-1185">Reference proteome</keyword>
<protein>
    <submittedName>
        <fullName evidence="4">Glyoxylate/hydroxypyruvate reductase A</fullName>
    </submittedName>
</protein>
<dbReference type="EMBL" id="CP152276">
    <property type="protein sequence ID" value="XAE42467.1"/>
    <property type="molecule type" value="Genomic_DNA"/>
</dbReference>
<dbReference type="Gene3D" id="3.40.50.720">
    <property type="entry name" value="NAD(P)-binding Rossmann-like Domain"/>
    <property type="match status" value="2"/>
</dbReference>
<dbReference type="Proteomes" id="UP001449795">
    <property type="component" value="Chromosome"/>
</dbReference>
<evidence type="ECO:0000259" key="3">
    <source>
        <dbReference type="Pfam" id="PF02826"/>
    </source>
</evidence>
<dbReference type="Pfam" id="PF02826">
    <property type="entry name" value="2-Hacid_dh_C"/>
    <property type="match status" value="1"/>
</dbReference>
<dbReference type="PANTHER" id="PTHR43333:SF1">
    <property type="entry name" value="D-ISOMER SPECIFIC 2-HYDROXYACID DEHYDROGENASE NAD-BINDING DOMAIN-CONTAINING PROTEIN"/>
    <property type="match status" value="1"/>
</dbReference>
<name>A0ABZ3D3X2_9PROT</name>
<dbReference type="InterPro" id="IPR036291">
    <property type="entry name" value="NAD(P)-bd_dom_sf"/>
</dbReference>
<proteinExistence type="predicted"/>
<dbReference type="InterPro" id="IPR006140">
    <property type="entry name" value="D-isomer_DH_NAD-bd"/>
</dbReference>
<keyword evidence="1" id="KW-0560">Oxidoreductase</keyword>
<reference evidence="4 5" key="1">
    <citation type="submission" date="2024-04" db="EMBL/GenBank/DDBJ databases">
        <title>Complete genome sequence of Nguyenibacter vanlangesis HBCM-1154, a strain capable of nitrogen fixation, IAA production, and phosphorus solubilization isolated from sugarcane soil.</title>
        <authorList>
            <person name="MY HANH P."/>
        </authorList>
    </citation>
    <scope>NUCLEOTIDE SEQUENCE [LARGE SCALE GENOMIC DNA]</scope>
    <source>
        <strain evidence="4 5">HBCM 1154</strain>
    </source>
</reference>
<evidence type="ECO:0000256" key="2">
    <source>
        <dbReference type="ARBA" id="ARBA00023027"/>
    </source>
</evidence>
<accession>A0ABZ3D3X2</accession>
<organism evidence="4 5">
    <name type="scientific">Nguyenibacter vanlangensis</name>
    <dbReference type="NCBI Taxonomy" id="1216886"/>
    <lineage>
        <taxon>Bacteria</taxon>
        <taxon>Pseudomonadati</taxon>
        <taxon>Pseudomonadota</taxon>
        <taxon>Alphaproteobacteria</taxon>
        <taxon>Acetobacterales</taxon>
        <taxon>Acetobacteraceae</taxon>
        <taxon>Nguyenibacter</taxon>
    </lineage>
</organism>
<evidence type="ECO:0000256" key="1">
    <source>
        <dbReference type="ARBA" id="ARBA00023002"/>
    </source>
</evidence>
<keyword evidence="2" id="KW-0520">NAD</keyword>
<sequence>MSLLVRTAPARAEAWRLAFAKAAPGLDVRIWPECGDPADITALLTWQPPPDLLALYPNLQVVFSEGAGVDQFLALGLPDTMPLVRIVDPALTDMMVEYGVWATLDLHRQMPAYRRAQAAHRWKGLPPCLAADRRVGVLGLGVLGRALLHRLHLFGFPCAGWSRSPHALDGVTCFAGRDALAPFLARTDILICLLPLTDDTRFLLSAPAFAALPRGAALVNCGRGGHVHEDDLLAALADGQLSHAILDVAGQEPLPESHPFWTHPGITLTPHIASDTVPASAARQIVENLDRLRRGECPSGLVDRGRGY</sequence>
<evidence type="ECO:0000313" key="4">
    <source>
        <dbReference type="EMBL" id="XAE42467.1"/>
    </source>
</evidence>
<dbReference type="SUPFAM" id="SSF51735">
    <property type="entry name" value="NAD(P)-binding Rossmann-fold domains"/>
    <property type="match status" value="1"/>
</dbReference>
<gene>
    <name evidence="4" type="ORF">AAC691_19790</name>
</gene>
<feature type="domain" description="D-isomer specific 2-hydroxyacid dehydrogenase NAD-binding" evidence="3">
    <location>
        <begin position="101"/>
        <end position="273"/>
    </location>
</feature>
<evidence type="ECO:0000313" key="5">
    <source>
        <dbReference type="Proteomes" id="UP001449795"/>
    </source>
</evidence>
<dbReference type="CDD" id="cd12164">
    <property type="entry name" value="GDH_like_2"/>
    <property type="match status" value="1"/>
</dbReference>
<dbReference type="RefSeq" id="WP_342628203.1">
    <property type="nucleotide sequence ID" value="NZ_CP152276.1"/>
</dbReference>
<dbReference type="PANTHER" id="PTHR43333">
    <property type="entry name" value="2-HACID_DH_C DOMAIN-CONTAINING PROTEIN"/>
    <property type="match status" value="1"/>
</dbReference>